<keyword evidence="7" id="KW-0243">Dynein</keyword>
<dbReference type="GO" id="GO:0045505">
    <property type="term" value="F:dynein intermediate chain binding"/>
    <property type="evidence" value="ECO:0007669"/>
    <property type="project" value="InterPro"/>
</dbReference>
<dbReference type="GO" id="GO:0005930">
    <property type="term" value="C:axoneme"/>
    <property type="evidence" value="ECO:0007669"/>
    <property type="project" value="UniProtKB-SubCell"/>
</dbReference>
<reference evidence="15" key="1">
    <citation type="submission" date="2019-05" db="EMBL/GenBank/DDBJ databases">
        <title>Annotation for the trematode Fasciolopsis buski.</title>
        <authorList>
            <person name="Choi Y.-J."/>
        </authorList>
    </citation>
    <scope>NUCLEOTIDE SEQUENCE</scope>
    <source>
        <strain evidence="15">HT</strain>
        <tissue evidence="15">Whole worm</tissue>
    </source>
</reference>
<dbReference type="InterPro" id="IPR035699">
    <property type="entry name" value="AAA_6"/>
</dbReference>
<evidence type="ECO:0000259" key="14">
    <source>
        <dbReference type="SMART" id="SM00382"/>
    </source>
</evidence>
<proteinExistence type="inferred from homology"/>
<dbReference type="CDD" id="cd00009">
    <property type="entry name" value="AAA"/>
    <property type="match status" value="1"/>
</dbReference>
<dbReference type="Gene3D" id="1.10.8.710">
    <property type="match status" value="1"/>
</dbReference>
<keyword evidence="12" id="KW-0966">Cell projection</keyword>
<dbReference type="InterPro" id="IPR043157">
    <property type="entry name" value="Dynein_AAA1S"/>
</dbReference>
<dbReference type="Pfam" id="PF17852">
    <property type="entry name" value="Dynein_AAA_lid"/>
    <property type="match status" value="1"/>
</dbReference>
<dbReference type="InterPro" id="IPR024743">
    <property type="entry name" value="Dynein_HC_stalk"/>
</dbReference>
<evidence type="ECO:0000256" key="11">
    <source>
        <dbReference type="ARBA" id="ARBA00023212"/>
    </source>
</evidence>
<evidence type="ECO:0000313" key="15">
    <source>
        <dbReference type="EMBL" id="KAA0185543.1"/>
    </source>
</evidence>
<evidence type="ECO:0000256" key="3">
    <source>
        <dbReference type="ARBA" id="ARBA00022490"/>
    </source>
</evidence>
<evidence type="ECO:0000256" key="12">
    <source>
        <dbReference type="ARBA" id="ARBA00023273"/>
    </source>
</evidence>
<evidence type="ECO:0000256" key="10">
    <source>
        <dbReference type="ARBA" id="ARBA00023175"/>
    </source>
</evidence>
<feature type="non-terminal residue" evidence="15">
    <location>
        <position position="2345"/>
    </location>
</feature>
<dbReference type="GO" id="GO:0051959">
    <property type="term" value="F:dynein light intermediate chain binding"/>
    <property type="evidence" value="ECO:0007669"/>
    <property type="project" value="InterPro"/>
</dbReference>
<evidence type="ECO:0000256" key="5">
    <source>
        <dbReference type="ARBA" id="ARBA00022741"/>
    </source>
</evidence>
<comment type="subcellular location">
    <subcellularLocation>
        <location evidence="1">Cytoplasm</location>
        <location evidence="1">Cytoskeleton</location>
        <location evidence="1">Cilium axoneme</location>
    </subcellularLocation>
</comment>
<dbReference type="OrthoDB" id="5593012at2759"/>
<keyword evidence="6" id="KW-0067">ATP-binding</keyword>
<dbReference type="Gene3D" id="3.40.50.300">
    <property type="entry name" value="P-loop containing nucleotide triphosphate hydrolases"/>
    <property type="match status" value="4"/>
</dbReference>
<dbReference type="FunFam" id="1.10.8.720:FF:000001">
    <property type="entry name" value="dynein heavy chain 7, axonemal"/>
    <property type="match status" value="1"/>
</dbReference>
<evidence type="ECO:0000256" key="1">
    <source>
        <dbReference type="ARBA" id="ARBA00004430"/>
    </source>
</evidence>
<feature type="domain" description="AAA+ ATPase" evidence="14">
    <location>
        <begin position="670"/>
        <end position="817"/>
    </location>
</feature>
<evidence type="ECO:0000256" key="4">
    <source>
        <dbReference type="ARBA" id="ARBA00022701"/>
    </source>
</evidence>
<dbReference type="FunFam" id="1.10.8.710:FF:000004">
    <property type="entry name" value="Dynein axonemal heavy chain 6"/>
    <property type="match status" value="1"/>
</dbReference>
<dbReference type="FunFam" id="3.40.50.300:FF:002141">
    <property type="entry name" value="Dynein heavy chain"/>
    <property type="match status" value="1"/>
</dbReference>
<dbReference type="FunFam" id="1.20.920.20:FF:000006">
    <property type="entry name" value="Dynein, axonemal, heavy chain 6"/>
    <property type="match status" value="1"/>
</dbReference>
<dbReference type="Gene3D" id="1.20.920.20">
    <property type="match status" value="1"/>
</dbReference>
<dbReference type="InterPro" id="IPR003593">
    <property type="entry name" value="AAA+_ATPase"/>
</dbReference>
<keyword evidence="8 13" id="KW-0175">Coiled coil</keyword>
<keyword evidence="16" id="KW-1185">Reference proteome</keyword>
<dbReference type="Pfam" id="PF03028">
    <property type="entry name" value="Dynein_heavy"/>
    <property type="match status" value="1"/>
</dbReference>
<evidence type="ECO:0000256" key="9">
    <source>
        <dbReference type="ARBA" id="ARBA00023069"/>
    </source>
</evidence>
<protein>
    <submittedName>
        <fullName evidence="15">Dynein heavy chain 3 axonemal</fullName>
    </submittedName>
</protein>
<dbReference type="FunFam" id="3.40.50.300:FF:000063">
    <property type="entry name" value="dynein heavy chain 6, axonemal"/>
    <property type="match status" value="1"/>
</dbReference>
<dbReference type="SMART" id="SM00382">
    <property type="entry name" value="AAA"/>
    <property type="match status" value="1"/>
</dbReference>
<dbReference type="Pfam" id="PF12774">
    <property type="entry name" value="AAA_6"/>
    <property type="match status" value="1"/>
</dbReference>
<dbReference type="FunFam" id="3.40.50.300:FF:000362">
    <property type="entry name" value="Dynein, axonemal, heavy chain 6"/>
    <property type="match status" value="1"/>
</dbReference>
<dbReference type="FunFam" id="1.20.920.30:FF:000002">
    <property type="entry name" value="Dynein axonemal heavy chain 3"/>
    <property type="match status" value="1"/>
</dbReference>
<dbReference type="Pfam" id="PF17857">
    <property type="entry name" value="AAA_lid_1"/>
    <property type="match status" value="1"/>
</dbReference>
<dbReference type="Pfam" id="PF12780">
    <property type="entry name" value="AAA_8"/>
    <property type="match status" value="1"/>
</dbReference>
<comment type="caution">
    <text evidence="15">The sequence shown here is derived from an EMBL/GenBank/DDBJ whole genome shotgun (WGS) entry which is preliminary data.</text>
</comment>
<dbReference type="Pfam" id="PF12777">
    <property type="entry name" value="MT"/>
    <property type="match status" value="1"/>
</dbReference>
<evidence type="ECO:0000256" key="8">
    <source>
        <dbReference type="ARBA" id="ARBA00023054"/>
    </source>
</evidence>
<dbReference type="FunFam" id="3.40.50.300:FF:001328">
    <property type="entry name" value="Dynein heavy chain 6, axonemal"/>
    <property type="match status" value="1"/>
</dbReference>
<dbReference type="PANTHER" id="PTHR22878">
    <property type="entry name" value="DYNEIN HEAVY CHAIN 6, AXONEMAL-LIKE-RELATED"/>
    <property type="match status" value="1"/>
</dbReference>
<dbReference type="Proteomes" id="UP000728185">
    <property type="component" value="Unassembled WGS sequence"/>
</dbReference>
<dbReference type="InterPro" id="IPR026983">
    <property type="entry name" value="DHC"/>
</dbReference>
<dbReference type="InterPro" id="IPR042219">
    <property type="entry name" value="AAA_lid_11_sf"/>
</dbReference>
<comment type="similarity">
    <text evidence="2">Belongs to the dynein heavy chain family.</text>
</comment>
<dbReference type="GO" id="GO:0030286">
    <property type="term" value="C:dynein complex"/>
    <property type="evidence" value="ECO:0007669"/>
    <property type="project" value="UniProtKB-KW"/>
</dbReference>
<keyword evidence="9" id="KW-0969">Cilium</keyword>
<dbReference type="GO" id="GO:0007018">
    <property type="term" value="P:microtubule-based movement"/>
    <property type="evidence" value="ECO:0007669"/>
    <property type="project" value="InterPro"/>
</dbReference>
<evidence type="ECO:0000256" key="2">
    <source>
        <dbReference type="ARBA" id="ARBA00008887"/>
    </source>
</evidence>
<dbReference type="GO" id="GO:0008569">
    <property type="term" value="F:minus-end-directed microtubule motor activity"/>
    <property type="evidence" value="ECO:0007669"/>
    <property type="project" value="InterPro"/>
</dbReference>
<feature type="coiled-coil region" evidence="13">
    <location>
        <begin position="1504"/>
        <end position="1569"/>
    </location>
</feature>
<dbReference type="InterPro" id="IPR041589">
    <property type="entry name" value="DNAH3_AAA_lid_1"/>
</dbReference>
<dbReference type="GO" id="GO:0005874">
    <property type="term" value="C:microtubule"/>
    <property type="evidence" value="ECO:0007669"/>
    <property type="project" value="UniProtKB-KW"/>
</dbReference>
<evidence type="ECO:0000256" key="6">
    <source>
        <dbReference type="ARBA" id="ARBA00022840"/>
    </source>
</evidence>
<dbReference type="InterPro" id="IPR024317">
    <property type="entry name" value="Dynein_heavy_chain_D4_dom"/>
</dbReference>
<dbReference type="InterPro" id="IPR041658">
    <property type="entry name" value="AAA_lid_11"/>
</dbReference>
<dbReference type="Gene3D" id="1.10.8.720">
    <property type="entry name" value="Region D6 of dynein motor"/>
    <property type="match status" value="1"/>
</dbReference>
<gene>
    <name evidence="15" type="ORF">FBUS_01394</name>
</gene>
<evidence type="ECO:0000256" key="13">
    <source>
        <dbReference type="SAM" id="Coils"/>
    </source>
</evidence>
<dbReference type="Pfam" id="PF12775">
    <property type="entry name" value="AAA_7"/>
    <property type="match status" value="1"/>
</dbReference>
<accession>A0A8E0VET5</accession>
<evidence type="ECO:0000313" key="16">
    <source>
        <dbReference type="Proteomes" id="UP000728185"/>
    </source>
</evidence>
<organism evidence="15 16">
    <name type="scientific">Fasciolopsis buskii</name>
    <dbReference type="NCBI Taxonomy" id="27845"/>
    <lineage>
        <taxon>Eukaryota</taxon>
        <taxon>Metazoa</taxon>
        <taxon>Spiralia</taxon>
        <taxon>Lophotrochozoa</taxon>
        <taxon>Platyhelminthes</taxon>
        <taxon>Trematoda</taxon>
        <taxon>Digenea</taxon>
        <taxon>Plagiorchiida</taxon>
        <taxon>Echinostomata</taxon>
        <taxon>Echinostomatoidea</taxon>
        <taxon>Fasciolidae</taxon>
        <taxon>Fasciolopsis</taxon>
    </lineage>
</organism>
<dbReference type="Gene3D" id="1.20.920.30">
    <property type="match status" value="1"/>
</dbReference>
<keyword evidence="4" id="KW-0493">Microtubule</keyword>
<dbReference type="EMBL" id="LUCM01010391">
    <property type="protein sequence ID" value="KAA0185543.1"/>
    <property type="molecule type" value="Genomic_DNA"/>
</dbReference>
<name>A0A8E0VET5_9TREM</name>
<dbReference type="Gene3D" id="3.10.490.20">
    <property type="match status" value="1"/>
</dbReference>
<dbReference type="PANTHER" id="PTHR22878:SF71">
    <property type="entry name" value="DYNEIN, AXONEMAL, HEAVY CHAIN 3"/>
    <property type="match status" value="1"/>
</dbReference>
<keyword evidence="5" id="KW-0547">Nucleotide-binding</keyword>
<dbReference type="SUPFAM" id="SSF52540">
    <property type="entry name" value="P-loop containing nucleoside triphosphate hydrolases"/>
    <property type="match status" value="4"/>
</dbReference>
<dbReference type="GO" id="GO:0005524">
    <property type="term" value="F:ATP binding"/>
    <property type="evidence" value="ECO:0007669"/>
    <property type="project" value="UniProtKB-KW"/>
</dbReference>
<keyword evidence="10" id="KW-0505">Motor protein</keyword>
<evidence type="ECO:0000256" key="7">
    <source>
        <dbReference type="ARBA" id="ARBA00023017"/>
    </source>
</evidence>
<dbReference type="InterPro" id="IPR004273">
    <property type="entry name" value="Dynein_heavy_D6_P-loop"/>
</dbReference>
<dbReference type="InterPro" id="IPR043160">
    <property type="entry name" value="Dynein_C_barrel"/>
</dbReference>
<keyword evidence="3" id="KW-0963">Cytoplasm</keyword>
<dbReference type="Gene3D" id="1.10.472.130">
    <property type="match status" value="1"/>
</dbReference>
<dbReference type="InterPro" id="IPR027417">
    <property type="entry name" value="P-loop_NTPase"/>
</dbReference>
<dbReference type="Pfam" id="PF18199">
    <property type="entry name" value="Dynein_C"/>
    <property type="match status" value="1"/>
</dbReference>
<dbReference type="FunFam" id="3.10.490.20:FF:000001">
    <property type="entry name" value="dynein heavy chain 7, axonemal"/>
    <property type="match status" value="1"/>
</dbReference>
<sequence>DLAKAVAKQCVVFNCSDGLDYRAMSKFFKGLAQSGAWACFDEFNRIELEVLSVVAQQIFCIQSAISSGLKRFLFEGTELSLNPTCTMFITMNPGYAGRQELPDNLKVLFRSVAMMVPDYALIGEISLYSMGFIDARSLASKIVATYRLCSEQLSSQHHYDYGMRAVKSVLTAAGNLRQKYLDEDESVLLLKAINDVNLPKFLSQDIPLFEGIISDLFPGVDLPKGDYGQFLTEMHQRLETRQLQNVPWYTDKIMQIYEMILVRHGLMIVGDPLSGKTQAYQTLADTLTCLVGAGSMPNEHPVVYGIINPKAITMGQLYGQFDLVSHEWSDGILAVMFREFAVAQDAKRRWILFDGPVDAVWIENMNTVLDDNKKLCLMSGEIIQMSSLMNLIFEPADLEQASPATVSRCGMIYMEPAQLGWRPMVRSYIKHKLPSGLGEELLELVDDLFEWLVDPCLNHIRTECRQLFPVSDLHAVKQLITLFHCLTEEIRAWGLEDHSQAAEGAGAQSTMSSQTVYLQLQALFLFAVVWSLGSVLPSESRVKFDSFFRDLVSGVNSEHPKPKSIKLTKNNSFPERMTIYDFWYDKRSAGSWHEWSQYVMMSIDVTTKPEHGPGGVDGENAEGLAEPLDIGAPRMSMSAAAQVNEAGSDLIVATVETARMNYFLNLYTVNYVPLLLIGPTGTGKSVIANGYLLTLPKEQYLPNTLNFSARTSANQTQDIIMSRLDRRRKGVFGPPPGKQCIVFVDDLNMPMKEKYGAQPPIELLRMWLDHGHWYDRKDNTKQILADVRFMAAMGPPGGGRNDITSRLTRHMNVLGVNEFDDSTMLRIFSAVIDAHFSKGFEPQFQRLGKIMVQATLQVYKTAIRTFLPTPAKSHYVFNLRDFSRVIKGVRLVPAAQMTEAEKLMRLWVHEVYRVFYDRLISVEDGNRFFEIVRQVCSDVFRTNLDKVLGHLSRSGRVSDEDVRGLLFGNYMHDDNIYNEVTDAKLLTSRMENYLEDYNSLSKTPMNLVMFKFAIEHISRVSRVLLQENGHALLVGVGGSGRQSATRLATHIADADLFQIEITRTYSVNDWRDDLKKLLLKTGVDGRTTVFLFSDSQLKHESFMEDISMLLNSGDVPNLFPADEKAEIVDKMQTHARNEGRKIDGTPLAMYSFFIDRVRTNLHVVLAMSPIGDSFRSRLRMFPSLINCCTIDWFHVWPEDALEMVANTYFEDIEFSDNTRESSVTVCKYFHESVRKLSTRYLEVLRRHSYVTPTSYLEMILTFKKLLNKKRTELTTMRNRYLTGLQKLEFAASEVGKMQIELRDLQPLLMETSAETDALLKKIAQDSVEVEAQREIVAADQLVANQAAAASKAIKDECEADLAEAMPILKDALASLDTLKQSDITLVKSMKNPPGVVKLVMEAVCIMLGEKPDRRPDGTGRITEDFWGPSLKLLGDLKFLDRLRNYNIDHIPGPTMKKIRDNYIPNTDFDPKIVRNASTACEGLCKWIIALDKYDKVAKIVAPKKEKLAIAEAELEVQMNKLAEKKAALDEVQAKFQALQDQLDEMQMKKQELEDNIELCSKKLDRAEKLISGLGGEKNRWTEAAASLKSIGNSEQSQVLDERISLLNNFFTNSVYKNICRSLFENHKLLFSMLMCYALLKSENKVDENVWRFLLTGGIALDNPHANPCPEWLSEKSWGEIVRASDLPGLEGLMDDVKEQAQMWKEMYDSTEPHRFIPRGKFASVDGLEKLVVVRCIRPDKVVPGIQDFIVVHMGSTFIEPPTFDLAGSFADSNNCSPLIFVLSPGADPMNALIRFGADMGYSGERIQTISLGQGQGPIAANMIESAIQDGSWIVLQNCHLAVSWMPALEKICEEVIVPQNTHKDFRLWLTSYPSPDFPVTILENGVKMTNEPPKGLRSNLLRSYLNDPISDPNFFDGCSKGPIWHKMLFGLCFFHALVQERRKFGPLGWNVPYEFNESDLRISVRQMQMFLDQYDELPLEALTYLTGECNYGGRVTDDKDRRLLISLLGIFYNRNLVEESQYKLSDSGIYYCPDDGPHQQFVDYIRSLPINPTPEVYGLHDNADITKDNQETLQLFSGILLTLPRQQGGAGKSPEETVQELAADILSKLPPDFKMKEICFHHIVTIYLITLSDRLKFFSDWLTYDAPTVFWLSGFYFTQSFLTGVLQNYARKYTIPIDTLGFSFTVTNRYFNHPSMLENAPAVPEYPTVPLTARRGSAASAGLMQCKPRPPEQFEGFSKPDDGAYVSGLFLEGARWDPVEDRLTESKPKVLFDTIPVIWLKPHKLTEIDTTGTYTCPVYKTSARRGVLSTTGHSTNFVQYIQLKTSEPEQHWINRGVAALCQLDD</sequence>
<keyword evidence="11" id="KW-0206">Cytoskeleton</keyword>
<dbReference type="Pfam" id="PF18198">
    <property type="entry name" value="AAA_lid_11"/>
    <property type="match status" value="1"/>
</dbReference>
<dbReference type="InterPro" id="IPR041228">
    <property type="entry name" value="Dynein_C"/>
</dbReference>
<dbReference type="InterPro" id="IPR041466">
    <property type="entry name" value="Dynein_AAA5_ext"/>
</dbReference>